<evidence type="ECO:0008006" key="3">
    <source>
        <dbReference type="Google" id="ProtNLM"/>
    </source>
</evidence>
<gene>
    <name evidence="1" type="ORF">E5333_08875</name>
</gene>
<dbReference type="NCBIfam" id="TIGR03696">
    <property type="entry name" value="Rhs_assc_core"/>
    <property type="match status" value="1"/>
</dbReference>
<evidence type="ECO:0000313" key="1">
    <source>
        <dbReference type="EMBL" id="TGY73595.1"/>
    </source>
</evidence>
<comment type="caution">
    <text evidence="1">The sequence shown here is derived from an EMBL/GenBank/DDBJ whole genome shotgun (WGS) entry which is preliminary data.</text>
</comment>
<dbReference type="AlphaFoldDB" id="A0A4S2FW34"/>
<dbReference type="Gene3D" id="3.40.50.1820">
    <property type="entry name" value="alpha/beta hydrolase"/>
    <property type="match status" value="1"/>
</dbReference>
<name>A0A4S2FW34_9BACT</name>
<protein>
    <recommendedName>
        <fullName evidence="3">Fungal lipase-like domain-containing protein</fullName>
    </recommendedName>
</protein>
<dbReference type="SUPFAM" id="SSF53474">
    <property type="entry name" value="alpha/beta-Hydrolases"/>
    <property type="match status" value="1"/>
</dbReference>
<accession>A0A4S2FW34</accession>
<proteinExistence type="predicted"/>
<reference evidence="1 2" key="1">
    <citation type="submission" date="2019-04" db="EMBL/GenBank/DDBJ databases">
        <title>Microbes associate with the intestines of laboratory mice.</title>
        <authorList>
            <person name="Navarre W."/>
            <person name="Wong E."/>
            <person name="Huang K."/>
            <person name="Tropini C."/>
            <person name="Ng K."/>
            <person name="Yu B."/>
        </authorList>
    </citation>
    <scope>NUCLEOTIDE SEQUENCE [LARGE SCALE GENOMIC DNA]</scope>
    <source>
        <strain evidence="1 2">NM06_A21</strain>
    </source>
</reference>
<dbReference type="InterPro" id="IPR029058">
    <property type="entry name" value="AB_hydrolase_fold"/>
</dbReference>
<dbReference type="EMBL" id="SRYD01000032">
    <property type="protein sequence ID" value="TGY73595.1"/>
    <property type="molecule type" value="Genomic_DNA"/>
</dbReference>
<organism evidence="1 2">
    <name type="scientific">Muribaculum intestinale</name>
    <dbReference type="NCBI Taxonomy" id="1796646"/>
    <lineage>
        <taxon>Bacteria</taxon>
        <taxon>Pseudomonadati</taxon>
        <taxon>Bacteroidota</taxon>
        <taxon>Bacteroidia</taxon>
        <taxon>Bacteroidales</taxon>
        <taxon>Muribaculaceae</taxon>
        <taxon>Muribaculum</taxon>
    </lineage>
</organism>
<dbReference type="Proteomes" id="UP000306630">
    <property type="component" value="Unassembled WGS sequence"/>
</dbReference>
<evidence type="ECO:0000313" key="2">
    <source>
        <dbReference type="Proteomes" id="UP000306630"/>
    </source>
</evidence>
<dbReference type="InterPro" id="IPR022385">
    <property type="entry name" value="Rhs_assc_core"/>
</dbReference>
<dbReference type="Gene3D" id="2.180.10.10">
    <property type="entry name" value="RHS repeat-associated core"/>
    <property type="match status" value="1"/>
</dbReference>
<sequence length="445" mass="49526">MVCSGLCRICANCRDFICILIDEHIYLQKTLKPSPAMIGKRSKTFSGTAPASKAASLPDIIWPPVSDRDSMTAIQAYTRQTPYEYCGNYEYIRGKLSRINTPTGYYENGRHYFYVKDYQGNVRCTVADNDSLTKAVHYYPGGSLFGESYGYYFWSGNNLFQGGKLEKSDAHTFYDLQNRHYDPILNRFTSVDALGEKSQRVSHYIYALGNPVRFIDPEGLEPTPYEGALMSGAVYMESENYNYYIEALEKLHWQRSTSPPTNIQMLNPALGTNGFTSMLFERVKKDGNIEYAYVFAGTDSFNDVIEDIIQLLGCAGQYSYAISNAKKLVGDLDGNEITFVGHSLGGGLAAAASMATQKPAVTFNPAAVSPLTMERHGLTDGQYIKNYVAIGPQYGNYCIGKGPVSDIQELFGLISPGYTQYVPVGFHLNWGAYHSISTMINYLKP</sequence>
<dbReference type="Pfam" id="PF26363">
    <property type="entry name" value="Phospholipase-like"/>
    <property type="match status" value="1"/>
</dbReference>